<dbReference type="RefSeq" id="WP_146600519.1">
    <property type="nucleotide sequence ID" value="NZ_SJPY01000005.1"/>
</dbReference>
<evidence type="ECO:0008006" key="4">
    <source>
        <dbReference type="Google" id="ProtNLM"/>
    </source>
</evidence>
<reference evidence="2 3" key="1">
    <citation type="submission" date="2019-02" db="EMBL/GenBank/DDBJ databases">
        <title>Deep-cultivation of Planctomycetes and their phenomic and genomic characterization uncovers novel biology.</title>
        <authorList>
            <person name="Wiegand S."/>
            <person name="Jogler M."/>
            <person name="Boedeker C."/>
            <person name="Pinto D."/>
            <person name="Vollmers J."/>
            <person name="Rivas-Marin E."/>
            <person name="Kohn T."/>
            <person name="Peeters S.H."/>
            <person name="Heuer A."/>
            <person name="Rast P."/>
            <person name="Oberbeckmann S."/>
            <person name="Bunk B."/>
            <person name="Jeske O."/>
            <person name="Meyerdierks A."/>
            <person name="Storesund J.E."/>
            <person name="Kallscheuer N."/>
            <person name="Luecker S."/>
            <person name="Lage O.M."/>
            <person name="Pohl T."/>
            <person name="Merkel B.J."/>
            <person name="Hornburger P."/>
            <person name="Mueller R.-W."/>
            <person name="Bruemmer F."/>
            <person name="Labrenz M."/>
            <person name="Spormann A.M."/>
            <person name="Op Den Camp H."/>
            <person name="Overmann J."/>
            <person name="Amann R."/>
            <person name="Jetten M.S.M."/>
            <person name="Mascher T."/>
            <person name="Medema M.H."/>
            <person name="Devos D.P."/>
            <person name="Kaster A.-K."/>
            <person name="Ovreas L."/>
            <person name="Rohde M."/>
            <person name="Galperin M.Y."/>
            <person name="Jogler C."/>
        </authorList>
    </citation>
    <scope>NUCLEOTIDE SEQUENCE [LARGE SCALE GENOMIC DNA]</scope>
    <source>
        <strain evidence="2 3">Q31b</strain>
    </source>
</reference>
<gene>
    <name evidence="2" type="ORF">Q31b_31560</name>
</gene>
<sequence length="77" mass="8816">MNMQERALPEWVRVLCVPAPVFALIPSLYVGGHATAIISLLLWRTNCMFFGSKETRLPSLLGMRMKRLTISRNERPE</sequence>
<keyword evidence="1" id="KW-1133">Transmembrane helix</keyword>
<keyword evidence="1" id="KW-0812">Transmembrane</keyword>
<evidence type="ECO:0000313" key="3">
    <source>
        <dbReference type="Proteomes" id="UP000315471"/>
    </source>
</evidence>
<evidence type="ECO:0000313" key="2">
    <source>
        <dbReference type="EMBL" id="TWU39841.1"/>
    </source>
</evidence>
<dbReference type="AlphaFoldDB" id="A0A5C6DWT4"/>
<feature type="transmembrane region" description="Helical" evidence="1">
    <location>
        <begin position="20"/>
        <end position="43"/>
    </location>
</feature>
<protein>
    <recommendedName>
        <fullName evidence="4">Type IV secretory pathway, VirB3-like protein</fullName>
    </recommendedName>
</protein>
<organism evidence="2 3">
    <name type="scientific">Novipirellula aureliae</name>
    <dbReference type="NCBI Taxonomy" id="2527966"/>
    <lineage>
        <taxon>Bacteria</taxon>
        <taxon>Pseudomonadati</taxon>
        <taxon>Planctomycetota</taxon>
        <taxon>Planctomycetia</taxon>
        <taxon>Pirellulales</taxon>
        <taxon>Pirellulaceae</taxon>
        <taxon>Novipirellula</taxon>
    </lineage>
</organism>
<proteinExistence type="predicted"/>
<comment type="caution">
    <text evidence="2">The sequence shown here is derived from an EMBL/GenBank/DDBJ whole genome shotgun (WGS) entry which is preliminary data.</text>
</comment>
<name>A0A5C6DWT4_9BACT</name>
<keyword evidence="1" id="KW-0472">Membrane</keyword>
<dbReference type="EMBL" id="SJPY01000005">
    <property type="protein sequence ID" value="TWU39841.1"/>
    <property type="molecule type" value="Genomic_DNA"/>
</dbReference>
<dbReference type="Proteomes" id="UP000315471">
    <property type="component" value="Unassembled WGS sequence"/>
</dbReference>
<accession>A0A5C6DWT4</accession>
<keyword evidence="3" id="KW-1185">Reference proteome</keyword>
<evidence type="ECO:0000256" key="1">
    <source>
        <dbReference type="SAM" id="Phobius"/>
    </source>
</evidence>